<dbReference type="InterPro" id="IPR036638">
    <property type="entry name" value="HLH_DNA-bd_sf"/>
</dbReference>
<dbReference type="Pfam" id="PF00010">
    <property type="entry name" value="HLH"/>
    <property type="match status" value="1"/>
</dbReference>
<reference evidence="12" key="1">
    <citation type="journal article" date="2014" name="Science">
        <title>Nonhuman genetics. Genomic basis for the convergent evolution of electric organs.</title>
        <authorList>
            <person name="Gallant J.R."/>
            <person name="Traeger L.L."/>
            <person name="Volkening J.D."/>
            <person name="Moffett H."/>
            <person name="Chen P.H."/>
            <person name="Novina C.D."/>
            <person name="Phillips G.N.Jr."/>
            <person name="Anand R."/>
            <person name="Wells G.B."/>
            <person name="Pinch M."/>
            <person name="Guth R."/>
            <person name="Unguez G.A."/>
            <person name="Albert J.S."/>
            <person name="Zakon H.H."/>
            <person name="Samanta M.P."/>
            <person name="Sussman M.R."/>
        </authorList>
    </citation>
    <scope>NUCLEOTIDE SEQUENCE [LARGE SCALE GENOMIC DNA]</scope>
</reference>
<dbReference type="STRING" id="8005.ENSEEEP00000028305"/>
<name>A0A4W4FTI9_ELEEL</name>
<evidence type="ECO:0000256" key="2">
    <source>
        <dbReference type="ARBA" id="ARBA00022473"/>
    </source>
</evidence>
<reference evidence="11" key="5">
    <citation type="submission" date="2025-09" db="UniProtKB">
        <authorList>
            <consortium name="Ensembl"/>
        </authorList>
    </citation>
    <scope>IDENTIFICATION</scope>
</reference>
<reference evidence="12" key="2">
    <citation type="journal article" date="2017" name="Sci. Adv.">
        <title>A tail of two voltages: Proteomic comparison of the three electric organs of the electric eel.</title>
        <authorList>
            <person name="Traeger L.L."/>
            <person name="Sabat G."/>
            <person name="Barrett-Wilt G.A."/>
            <person name="Wells G.B."/>
            <person name="Sussman M.R."/>
        </authorList>
    </citation>
    <scope>NUCLEOTIDE SEQUENCE [LARGE SCALE GENOMIC DNA]</scope>
</reference>
<dbReference type="GO" id="GO:0005634">
    <property type="term" value="C:nucleus"/>
    <property type="evidence" value="ECO:0007669"/>
    <property type="project" value="UniProtKB-SubCell"/>
</dbReference>
<feature type="domain" description="BHLH" evidence="10">
    <location>
        <begin position="300"/>
        <end position="350"/>
    </location>
</feature>
<dbReference type="GeneTree" id="ENSGT00390000002821"/>
<feature type="compositionally biased region" description="Basic residues" evidence="9">
    <location>
        <begin position="302"/>
        <end position="311"/>
    </location>
</feature>
<accession>A0A4W4FTI9</accession>
<evidence type="ECO:0000313" key="11">
    <source>
        <dbReference type="Ensembl" id="ENSEEEP00000028305.2"/>
    </source>
</evidence>
<feature type="compositionally biased region" description="Polar residues" evidence="9">
    <location>
        <begin position="104"/>
        <end position="113"/>
    </location>
</feature>
<feature type="region of interest" description="Disordered" evidence="9">
    <location>
        <begin position="271"/>
        <end position="311"/>
    </location>
</feature>
<dbReference type="PANTHER" id="PTHR15402:SF2">
    <property type="entry name" value="TRANSCRIPTION FACTOR LIKE 5"/>
    <property type="match status" value="1"/>
</dbReference>
<keyword evidence="6" id="KW-0238">DNA-binding</keyword>
<gene>
    <name evidence="11" type="primary">TP53</name>
</gene>
<dbReference type="Proteomes" id="UP000314983">
    <property type="component" value="Chromosome 24"/>
</dbReference>
<organism evidence="11 12">
    <name type="scientific">Electrophorus electricus</name>
    <name type="common">Electric eel</name>
    <name type="synonym">Gymnotus electricus</name>
    <dbReference type="NCBI Taxonomy" id="8005"/>
    <lineage>
        <taxon>Eukaryota</taxon>
        <taxon>Metazoa</taxon>
        <taxon>Chordata</taxon>
        <taxon>Craniata</taxon>
        <taxon>Vertebrata</taxon>
        <taxon>Euteleostomi</taxon>
        <taxon>Actinopterygii</taxon>
        <taxon>Neopterygii</taxon>
        <taxon>Teleostei</taxon>
        <taxon>Ostariophysi</taxon>
        <taxon>Gymnotiformes</taxon>
        <taxon>Gymnotoidei</taxon>
        <taxon>Gymnotidae</taxon>
        <taxon>Electrophorus</taxon>
    </lineage>
</organism>
<evidence type="ECO:0000313" key="12">
    <source>
        <dbReference type="Proteomes" id="UP000314983"/>
    </source>
</evidence>
<keyword evidence="8" id="KW-0539">Nucleus</keyword>
<proteinExistence type="predicted"/>
<evidence type="ECO:0000256" key="8">
    <source>
        <dbReference type="ARBA" id="ARBA00023242"/>
    </source>
</evidence>
<keyword evidence="7" id="KW-0804">Transcription</keyword>
<evidence type="ECO:0000256" key="1">
    <source>
        <dbReference type="ARBA" id="ARBA00004123"/>
    </source>
</evidence>
<dbReference type="GO" id="GO:0000978">
    <property type="term" value="F:RNA polymerase II cis-regulatory region sequence-specific DNA binding"/>
    <property type="evidence" value="ECO:0007669"/>
    <property type="project" value="TreeGrafter"/>
</dbReference>
<reference evidence="11" key="3">
    <citation type="submission" date="2020-05" db="EMBL/GenBank/DDBJ databases">
        <title>Electrophorus electricus (electric eel) genome, fEleEle1, primary haplotype.</title>
        <authorList>
            <person name="Myers G."/>
            <person name="Meyer A."/>
            <person name="Fedrigo O."/>
            <person name="Formenti G."/>
            <person name="Rhie A."/>
            <person name="Tracey A."/>
            <person name="Sims Y."/>
            <person name="Jarvis E.D."/>
        </authorList>
    </citation>
    <scope>NUCLEOTIDE SEQUENCE [LARGE SCALE GENOMIC DNA]</scope>
</reference>
<evidence type="ECO:0000259" key="10">
    <source>
        <dbReference type="PROSITE" id="PS50888"/>
    </source>
</evidence>
<feature type="region of interest" description="Disordered" evidence="9">
    <location>
        <begin position="87"/>
        <end position="113"/>
    </location>
</feature>
<dbReference type="SUPFAM" id="SSF47459">
    <property type="entry name" value="HLH, helix-loop-helix DNA-binding domain"/>
    <property type="match status" value="1"/>
</dbReference>
<evidence type="ECO:0000256" key="6">
    <source>
        <dbReference type="ARBA" id="ARBA00023125"/>
    </source>
</evidence>
<dbReference type="Ensembl" id="ENSEEET00000028631.2">
    <property type="protein sequence ID" value="ENSEEEP00000028305.2"/>
    <property type="gene ID" value="ENSEEEG00000013605.2"/>
</dbReference>
<dbReference type="GO" id="GO:0046983">
    <property type="term" value="F:protein dimerization activity"/>
    <property type="evidence" value="ECO:0007669"/>
    <property type="project" value="InterPro"/>
</dbReference>
<protein>
    <recommendedName>
        <fullName evidence="10">BHLH domain-containing protein</fullName>
    </recommendedName>
</protein>
<keyword evidence="5" id="KW-0805">Transcription regulation</keyword>
<dbReference type="InterPro" id="IPR039583">
    <property type="entry name" value="TCFL5/SOLH1/2"/>
</dbReference>
<dbReference type="AlphaFoldDB" id="A0A4W4FTI9"/>
<evidence type="ECO:0000256" key="3">
    <source>
        <dbReference type="ARBA" id="ARBA00022782"/>
    </source>
</evidence>
<reference evidence="11" key="4">
    <citation type="submission" date="2025-08" db="UniProtKB">
        <authorList>
            <consortium name="Ensembl"/>
        </authorList>
    </citation>
    <scope>IDENTIFICATION</scope>
</reference>
<evidence type="ECO:0000256" key="9">
    <source>
        <dbReference type="SAM" id="MobiDB-lite"/>
    </source>
</evidence>
<dbReference type="GO" id="GO:0007283">
    <property type="term" value="P:spermatogenesis"/>
    <property type="evidence" value="ECO:0007669"/>
    <property type="project" value="UniProtKB-KW"/>
</dbReference>
<evidence type="ECO:0000256" key="4">
    <source>
        <dbReference type="ARBA" id="ARBA00022871"/>
    </source>
</evidence>
<dbReference type="InterPro" id="IPR011598">
    <property type="entry name" value="bHLH_dom"/>
</dbReference>
<dbReference type="SMART" id="SM00353">
    <property type="entry name" value="HLH"/>
    <property type="match status" value="1"/>
</dbReference>
<dbReference type="PANTHER" id="PTHR15402">
    <property type="entry name" value="TRANSCRIPTION FACTOR-LIKE 5 PROTEIN"/>
    <property type="match status" value="1"/>
</dbReference>
<dbReference type="Gene3D" id="4.10.280.10">
    <property type="entry name" value="Helix-loop-helix DNA-binding domain"/>
    <property type="match status" value="1"/>
</dbReference>
<keyword evidence="3" id="KW-0221">Differentiation</keyword>
<dbReference type="GO" id="GO:0000981">
    <property type="term" value="F:DNA-binding transcription factor activity, RNA polymerase II-specific"/>
    <property type="evidence" value="ECO:0007669"/>
    <property type="project" value="TreeGrafter"/>
</dbReference>
<keyword evidence="12" id="KW-1185">Reference proteome</keyword>
<evidence type="ECO:0000256" key="5">
    <source>
        <dbReference type="ARBA" id="ARBA00023015"/>
    </source>
</evidence>
<keyword evidence="4" id="KW-0744">Spermatogenesis</keyword>
<evidence type="ECO:0000256" key="7">
    <source>
        <dbReference type="ARBA" id="ARBA00023163"/>
    </source>
</evidence>
<dbReference type="PROSITE" id="PS50888">
    <property type="entry name" value="BHLH"/>
    <property type="match status" value="1"/>
</dbReference>
<sequence length="390" mass="43149">AYLTCLREDQLQAGNKGIACKALHVTPSVGQYVSDPVSVLVNQNGCDQGSVVTSEYNLLEMTEVEYTHLQHIIQSHMEAQAGILTNHPKSESDCMASSPPHTTPVGQPSASGPMSVDVQYTISASAHEGPVDIREVKMVLYSDPGSGATVGERTPTSYSEVPDSVLAKVRCAVETARERGMDPCEHRGAAPLEGRSNPAARVCLEKRFNCSPSELSRQQESQAAVLNTYVLSVIPTCYLFMKYVMGKEAPPVKRAKTRRPRSVQVRVPNIVQGPGDWKSSSVMPGSKPSRRTGSPLEITQRRERHNSKERDRRRRIRLCCDELNLLVPFCNTDTDKATTLQWTTAFLKYIREMYGDSLKQDFQNTFCGKTGIRIKPSCDQAMAVFLHEIT</sequence>
<keyword evidence="2" id="KW-0217">Developmental protein</keyword>
<dbReference type="GO" id="GO:0030154">
    <property type="term" value="P:cell differentiation"/>
    <property type="evidence" value="ECO:0007669"/>
    <property type="project" value="UniProtKB-KW"/>
</dbReference>
<dbReference type="CDD" id="cd18909">
    <property type="entry name" value="bHLH_TCFL5"/>
    <property type="match status" value="1"/>
</dbReference>
<dbReference type="FunFam" id="4.10.280.10:FF:000057">
    <property type="entry name" value="transcription factor-like 5 protein-like"/>
    <property type="match status" value="1"/>
</dbReference>
<comment type="subcellular location">
    <subcellularLocation>
        <location evidence="1">Nucleus</location>
    </subcellularLocation>
</comment>
<dbReference type="OMA" id="DIQNVCE"/>